<keyword evidence="4" id="KW-0560">Oxidoreductase</keyword>
<evidence type="ECO:0000256" key="5">
    <source>
        <dbReference type="ARBA" id="ARBA00023004"/>
    </source>
</evidence>
<dbReference type="Gene3D" id="3.90.480.10">
    <property type="entry name" value="Sulfite Reductase Hemoprotein,Domain 2"/>
    <property type="match status" value="1"/>
</dbReference>
<keyword evidence="2" id="KW-0349">Heme</keyword>
<dbReference type="GO" id="GO:0046872">
    <property type="term" value="F:metal ion binding"/>
    <property type="evidence" value="ECO:0007669"/>
    <property type="project" value="UniProtKB-KW"/>
</dbReference>
<evidence type="ECO:0000313" key="9">
    <source>
        <dbReference type="Proteomes" id="UP000245461"/>
    </source>
</evidence>
<dbReference type="InterPro" id="IPR005117">
    <property type="entry name" value="NiRdtase/SiRdtase_haem-b_fer"/>
</dbReference>
<reference evidence="8 9" key="1">
    <citation type="submission" date="2018-05" db="EMBL/GenBank/DDBJ databases">
        <title>Zavarzinia sp. HR-AS.</title>
        <authorList>
            <person name="Lee Y."/>
            <person name="Jeon C.O."/>
        </authorList>
    </citation>
    <scope>NUCLEOTIDE SEQUENCE [LARGE SCALE GENOMIC DNA]</scope>
    <source>
        <strain evidence="8 9">HR-AS</strain>
    </source>
</reference>
<dbReference type="AlphaFoldDB" id="A0A317DWB8"/>
<comment type="caution">
    <text evidence="8">The sequence shown here is derived from an EMBL/GenBank/DDBJ whole genome shotgun (WGS) entry which is preliminary data.</text>
</comment>
<keyword evidence="6" id="KW-0411">Iron-sulfur</keyword>
<dbReference type="InterPro" id="IPR051329">
    <property type="entry name" value="NIR_SIR_4Fe-4S"/>
</dbReference>
<dbReference type="EMBL" id="QGLE01000016">
    <property type="protein sequence ID" value="PWR18166.1"/>
    <property type="molecule type" value="Genomic_DNA"/>
</dbReference>
<feature type="domain" description="Nitrite/Sulfite reductase ferredoxin-like" evidence="7">
    <location>
        <begin position="16"/>
        <end position="80"/>
    </location>
</feature>
<dbReference type="GO" id="GO:0016491">
    <property type="term" value="F:oxidoreductase activity"/>
    <property type="evidence" value="ECO:0007669"/>
    <property type="project" value="UniProtKB-KW"/>
</dbReference>
<keyword evidence="9" id="KW-1185">Reference proteome</keyword>
<dbReference type="PANTHER" id="PTHR32439:SF9">
    <property type="entry name" value="BLR3264 PROTEIN"/>
    <property type="match status" value="1"/>
</dbReference>
<evidence type="ECO:0000256" key="6">
    <source>
        <dbReference type="ARBA" id="ARBA00023014"/>
    </source>
</evidence>
<gene>
    <name evidence="8" type="primary">cobG</name>
    <name evidence="8" type="ORF">DKG74_19615</name>
</gene>
<dbReference type="GO" id="GO:0051539">
    <property type="term" value="F:4 iron, 4 sulfur cluster binding"/>
    <property type="evidence" value="ECO:0007669"/>
    <property type="project" value="UniProtKB-KW"/>
</dbReference>
<dbReference type="SUPFAM" id="SSF56014">
    <property type="entry name" value="Nitrite and sulphite reductase 4Fe-4S domain-like"/>
    <property type="match status" value="1"/>
</dbReference>
<proteinExistence type="predicted"/>
<evidence type="ECO:0000256" key="4">
    <source>
        <dbReference type="ARBA" id="ARBA00023002"/>
    </source>
</evidence>
<evidence type="ECO:0000313" key="8">
    <source>
        <dbReference type="EMBL" id="PWR18166.1"/>
    </source>
</evidence>
<dbReference type="SUPFAM" id="SSF55124">
    <property type="entry name" value="Nitrite/Sulfite reductase N-terminal domain-like"/>
    <property type="match status" value="1"/>
</dbReference>
<name>A0A317DWB8_9PROT</name>
<dbReference type="InterPro" id="IPR012798">
    <property type="entry name" value="Cbl_synth_CobG-like"/>
</dbReference>
<protein>
    <submittedName>
        <fullName evidence="8">Precorrin-3B synthase</fullName>
    </submittedName>
</protein>
<dbReference type="OrthoDB" id="7459360at2"/>
<dbReference type="Gene3D" id="3.30.413.10">
    <property type="entry name" value="Sulfite Reductase Hemoprotein, domain 1"/>
    <property type="match status" value="2"/>
</dbReference>
<dbReference type="NCBIfam" id="TIGR02435">
    <property type="entry name" value="CobG"/>
    <property type="match status" value="1"/>
</dbReference>
<sequence>MTGYEVKGWCPGALRPMASGDGLVARIRPHGGRLSAAQVAGIARAALAHGNGEIDLSARANLQLRGIAPTSHAALIADLAPLGLIDDGIEQEGRRNLVVTPLWSPGDGTMALAGAIEDALTRAPALPGKFGIALDTGAGPVLSDVSADIRVERAAGGSLIVRADGAPTGRAVTEGEVPGAILDLARWFGEAGGIEDGRGRMAPLLARGVALPRHLAGDVAPAAPLPPPGPGRHALGMVVGFAFGRLRAEVLDSLGRAGAVLRLTPWRMLLVEGVGALPDLPGAILDPADPRRRVDACTGAPDCPQAQAPVRALALALAPHVPAGERLHVSACAKGCAHPAPAATTLVAEAGGFALIRDGRAGDSPHRHGLDTDSLIRHPEGIFTRS</sequence>
<dbReference type="RefSeq" id="WP_109907879.1">
    <property type="nucleotide sequence ID" value="NZ_QGLE01000016.1"/>
</dbReference>
<keyword evidence="5" id="KW-0408">Iron</keyword>
<evidence type="ECO:0000259" key="7">
    <source>
        <dbReference type="Pfam" id="PF03460"/>
    </source>
</evidence>
<keyword evidence="3" id="KW-0479">Metal-binding</keyword>
<organism evidence="8 9">
    <name type="scientific">Zavarzinia aquatilis</name>
    <dbReference type="NCBI Taxonomy" id="2211142"/>
    <lineage>
        <taxon>Bacteria</taxon>
        <taxon>Pseudomonadati</taxon>
        <taxon>Pseudomonadota</taxon>
        <taxon>Alphaproteobacteria</taxon>
        <taxon>Rhodospirillales</taxon>
        <taxon>Zavarziniaceae</taxon>
        <taxon>Zavarzinia</taxon>
    </lineage>
</organism>
<dbReference type="PANTHER" id="PTHR32439">
    <property type="entry name" value="FERREDOXIN--NITRITE REDUCTASE, CHLOROPLASTIC"/>
    <property type="match status" value="1"/>
</dbReference>
<evidence type="ECO:0000256" key="2">
    <source>
        <dbReference type="ARBA" id="ARBA00022617"/>
    </source>
</evidence>
<keyword evidence="1" id="KW-0004">4Fe-4S</keyword>
<dbReference type="InterPro" id="IPR036136">
    <property type="entry name" value="Nit/Sulf_reduc_fer-like_dom_sf"/>
</dbReference>
<dbReference type="Proteomes" id="UP000245461">
    <property type="component" value="Unassembled WGS sequence"/>
</dbReference>
<evidence type="ECO:0000256" key="3">
    <source>
        <dbReference type="ARBA" id="ARBA00022723"/>
    </source>
</evidence>
<evidence type="ECO:0000256" key="1">
    <source>
        <dbReference type="ARBA" id="ARBA00022485"/>
    </source>
</evidence>
<dbReference type="Pfam" id="PF03460">
    <property type="entry name" value="NIR_SIR_ferr"/>
    <property type="match status" value="1"/>
</dbReference>
<dbReference type="InterPro" id="IPR045854">
    <property type="entry name" value="NO2/SO3_Rdtase_4Fe4S_sf"/>
</dbReference>
<accession>A0A317DWB8</accession>